<dbReference type="EMBL" id="AP023440">
    <property type="protein sequence ID" value="BCL32526.1"/>
    <property type="molecule type" value="Genomic_DNA"/>
</dbReference>
<evidence type="ECO:0000256" key="1">
    <source>
        <dbReference type="ARBA" id="ARBA00006484"/>
    </source>
</evidence>
<dbReference type="Proteomes" id="UP000516444">
    <property type="component" value="Chromosome"/>
</dbReference>
<dbReference type="Pfam" id="PF13561">
    <property type="entry name" value="adh_short_C2"/>
    <property type="match status" value="1"/>
</dbReference>
<keyword evidence="2" id="KW-0560">Oxidoreductase</keyword>
<dbReference type="PRINTS" id="PR00081">
    <property type="entry name" value="GDHRDH"/>
</dbReference>
<protein>
    <recommendedName>
        <fullName evidence="5">SDR family oxidoreductase</fullName>
    </recommendedName>
</protein>
<evidence type="ECO:0000256" key="2">
    <source>
        <dbReference type="ARBA" id="ARBA00023002"/>
    </source>
</evidence>
<dbReference type="InterPro" id="IPR002347">
    <property type="entry name" value="SDR_fam"/>
</dbReference>
<dbReference type="PANTHER" id="PTHR43639">
    <property type="entry name" value="OXIDOREDUCTASE, SHORT-CHAIN DEHYDROGENASE/REDUCTASE FAMILY (AFU_ORTHOLOGUE AFUA_5G02870)"/>
    <property type="match status" value="1"/>
</dbReference>
<sequence>MPKPHMSSEVQPLPGLKGKSALVVGGTRGVGRAVTEKLAASGCDVIATYAHSVPDAEALLADLSDGPGSLTTVRGDARRASTLPELMREVGERHGRLDVLVHSVASAHPMPTLGMRLTDVYADTASALVPLAASAGPAADLMPEGGRIIVVSASVARGVAPHLVSLGVAKAALESLVRFVAVELAGRGVTVNAVSASKIDKGAGTTRPEVARAIGARTPAGRLATPGDVADAVALLCLPEAQWITGQVVSADGGLGLLA</sequence>
<reference evidence="3 4" key="1">
    <citation type="journal article" date="2014" name="Int. J. Syst. Evol. Microbiol.">
        <title>Complete genome sequence of Corynebacterium casei LMG S-19264T (=DSM 44701T), isolated from a smear-ripened cheese.</title>
        <authorList>
            <consortium name="US DOE Joint Genome Institute (JGI-PGF)"/>
            <person name="Walter F."/>
            <person name="Albersmeier A."/>
            <person name="Kalinowski J."/>
            <person name="Ruckert C."/>
        </authorList>
    </citation>
    <scope>NUCLEOTIDE SEQUENCE [LARGE SCALE GENOMIC DNA]</scope>
    <source>
        <strain evidence="3 4">JCM 4677</strain>
    </source>
</reference>
<dbReference type="GO" id="GO:0016491">
    <property type="term" value="F:oxidoreductase activity"/>
    <property type="evidence" value="ECO:0007669"/>
    <property type="project" value="UniProtKB-KW"/>
</dbReference>
<evidence type="ECO:0000313" key="4">
    <source>
        <dbReference type="Proteomes" id="UP000516444"/>
    </source>
</evidence>
<dbReference type="KEGG" id="sgm:GCM10017557_73850"/>
<organism evidence="3 4">
    <name type="scientific">Streptomyces aurantiacus</name>
    <dbReference type="NCBI Taxonomy" id="47760"/>
    <lineage>
        <taxon>Bacteria</taxon>
        <taxon>Bacillati</taxon>
        <taxon>Actinomycetota</taxon>
        <taxon>Actinomycetes</taxon>
        <taxon>Kitasatosporales</taxon>
        <taxon>Streptomycetaceae</taxon>
        <taxon>Streptomyces</taxon>
        <taxon>Streptomyces aurantiacus group</taxon>
    </lineage>
</organism>
<evidence type="ECO:0008006" key="5">
    <source>
        <dbReference type="Google" id="ProtNLM"/>
    </source>
</evidence>
<keyword evidence="4" id="KW-1185">Reference proteome</keyword>
<name>A0A7G1PFM3_9ACTN</name>
<dbReference type="PANTHER" id="PTHR43639:SF1">
    <property type="entry name" value="SHORT-CHAIN DEHYDROGENASE_REDUCTASE FAMILY PROTEIN"/>
    <property type="match status" value="1"/>
</dbReference>
<gene>
    <name evidence="3" type="ORF">GCM10017557_73850</name>
</gene>
<evidence type="ECO:0000313" key="3">
    <source>
        <dbReference type="EMBL" id="BCL32526.1"/>
    </source>
</evidence>
<accession>A0A7G1PFM3</accession>
<dbReference type="Gene3D" id="3.40.50.720">
    <property type="entry name" value="NAD(P)-binding Rossmann-like Domain"/>
    <property type="match status" value="1"/>
</dbReference>
<dbReference type="SUPFAM" id="SSF51735">
    <property type="entry name" value="NAD(P)-binding Rossmann-fold domains"/>
    <property type="match status" value="1"/>
</dbReference>
<dbReference type="InterPro" id="IPR036291">
    <property type="entry name" value="NAD(P)-bd_dom_sf"/>
</dbReference>
<dbReference type="AlphaFoldDB" id="A0A7G1PFM3"/>
<comment type="similarity">
    <text evidence="1">Belongs to the short-chain dehydrogenases/reductases (SDR) family.</text>
</comment>
<proteinExistence type="inferred from homology"/>